<keyword evidence="1" id="KW-0812">Transmembrane</keyword>
<reference evidence="2" key="1">
    <citation type="submission" date="2017-07" db="EMBL/GenBank/DDBJ databases">
        <title>Taro Niue Genome Assembly and Annotation.</title>
        <authorList>
            <person name="Atibalentja N."/>
            <person name="Keating K."/>
            <person name="Fields C.J."/>
        </authorList>
    </citation>
    <scope>NUCLEOTIDE SEQUENCE</scope>
    <source>
        <strain evidence="2">Niue_2</strain>
        <tissue evidence="2">Leaf</tissue>
    </source>
</reference>
<feature type="non-terminal residue" evidence="2">
    <location>
        <position position="114"/>
    </location>
</feature>
<name>A0A843WR63_COLES</name>
<gene>
    <name evidence="2" type="ORF">Taro_046860</name>
</gene>
<organism evidence="2 3">
    <name type="scientific">Colocasia esculenta</name>
    <name type="common">Wild taro</name>
    <name type="synonym">Arum esculentum</name>
    <dbReference type="NCBI Taxonomy" id="4460"/>
    <lineage>
        <taxon>Eukaryota</taxon>
        <taxon>Viridiplantae</taxon>
        <taxon>Streptophyta</taxon>
        <taxon>Embryophyta</taxon>
        <taxon>Tracheophyta</taxon>
        <taxon>Spermatophyta</taxon>
        <taxon>Magnoliopsida</taxon>
        <taxon>Liliopsida</taxon>
        <taxon>Araceae</taxon>
        <taxon>Aroideae</taxon>
        <taxon>Colocasieae</taxon>
        <taxon>Colocasia</taxon>
    </lineage>
</organism>
<evidence type="ECO:0000256" key="1">
    <source>
        <dbReference type="SAM" id="Phobius"/>
    </source>
</evidence>
<protein>
    <submittedName>
        <fullName evidence="2">Uncharacterized protein</fullName>
    </submittedName>
</protein>
<keyword evidence="3" id="KW-1185">Reference proteome</keyword>
<dbReference type="AlphaFoldDB" id="A0A843WR63"/>
<feature type="transmembrane region" description="Helical" evidence="1">
    <location>
        <begin position="14"/>
        <end position="30"/>
    </location>
</feature>
<accession>A0A843WR63</accession>
<keyword evidence="1" id="KW-1133">Transmembrane helix</keyword>
<proteinExistence type="predicted"/>
<keyword evidence="1" id="KW-0472">Membrane</keyword>
<dbReference type="Proteomes" id="UP000652761">
    <property type="component" value="Unassembled WGS sequence"/>
</dbReference>
<comment type="caution">
    <text evidence="2">The sequence shown here is derived from an EMBL/GenBank/DDBJ whole genome shotgun (WGS) entry which is preliminary data.</text>
</comment>
<evidence type="ECO:0000313" key="2">
    <source>
        <dbReference type="EMBL" id="MQM13933.1"/>
    </source>
</evidence>
<evidence type="ECO:0000313" key="3">
    <source>
        <dbReference type="Proteomes" id="UP000652761"/>
    </source>
</evidence>
<sequence>MDLLLDQHCYNHELLPFFSFFFPLAVLYCSPSRRRSLSRSIALTKCVDTQADCVDTTGHWLQNRFWKGQRSVSTHRQTVSTPLATGFRTGSGRDSECRHTGRLCRHHCDKSYVN</sequence>
<dbReference type="EMBL" id="NMUH01005890">
    <property type="protein sequence ID" value="MQM13933.1"/>
    <property type="molecule type" value="Genomic_DNA"/>
</dbReference>